<keyword evidence="4" id="KW-1185">Reference proteome</keyword>
<dbReference type="Pfam" id="PF03168">
    <property type="entry name" value="LEA_2"/>
    <property type="match status" value="1"/>
</dbReference>
<name>A0A1Y6BKZ9_9NEIS</name>
<proteinExistence type="predicted"/>
<evidence type="ECO:0000259" key="2">
    <source>
        <dbReference type="SMART" id="SM00769"/>
    </source>
</evidence>
<dbReference type="Proteomes" id="UP000192920">
    <property type="component" value="Unassembled WGS sequence"/>
</dbReference>
<evidence type="ECO:0000313" key="3">
    <source>
        <dbReference type="EMBL" id="SMF14565.1"/>
    </source>
</evidence>
<reference evidence="4" key="1">
    <citation type="submission" date="2017-04" db="EMBL/GenBank/DDBJ databases">
        <authorList>
            <person name="Varghese N."/>
            <person name="Submissions S."/>
        </authorList>
    </citation>
    <scope>NUCLEOTIDE SEQUENCE [LARGE SCALE GENOMIC DNA]</scope>
    <source>
        <strain evidence="4">DSM 22618</strain>
    </source>
</reference>
<protein>
    <submittedName>
        <fullName evidence="3">LEA14-like dessication related protein</fullName>
    </submittedName>
</protein>
<dbReference type="GO" id="GO:0009269">
    <property type="term" value="P:response to desiccation"/>
    <property type="evidence" value="ECO:0007669"/>
    <property type="project" value="InterPro"/>
</dbReference>
<dbReference type="PROSITE" id="PS51257">
    <property type="entry name" value="PROKAR_LIPOPROTEIN"/>
    <property type="match status" value="1"/>
</dbReference>
<dbReference type="SUPFAM" id="SSF117070">
    <property type="entry name" value="LEA14-like"/>
    <property type="match status" value="1"/>
</dbReference>
<feature type="domain" description="Water stress and hypersensitive response" evidence="2">
    <location>
        <begin position="26"/>
        <end position="144"/>
    </location>
</feature>
<dbReference type="InterPro" id="IPR013990">
    <property type="entry name" value="WHy-dom"/>
</dbReference>
<organism evidence="3 4">
    <name type="scientific">Pseudogulbenkiania subflava DSM 22618</name>
    <dbReference type="NCBI Taxonomy" id="1123014"/>
    <lineage>
        <taxon>Bacteria</taxon>
        <taxon>Pseudomonadati</taxon>
        <taxon>Pseudomonadota</taxon>
        <taxon>Betaproteobacteria</taxon>
        <taxon>Neisseriales</taxon>
        <taxon>Chromobacteriaceae</taxon>
        <taxon>Pseudogulbenkiania</taxon>
    </lineage>
</organism>
<gene>
    <name evidence="3" type="ORF">SAMN02745746_01572</name>
</gene>
<evidence type="ECO:0000256" key="1">
    <source>
        <dbReference type="SAM" id="SignalP"/>
    </source>
</evidence>
<dbReference type="SMART" id="SM00769">
    <property type="entry name" value="WHy"/>
    <property type="match status" value="1"/>
</dbReference>
<dbReference type="InterPro" id="IPR004864">
    <property type="entry name" value="LEA_2"/>
</dbReference>
<dbReference type="RefSeq" id="WP_085275873.1">
    <property type="nucleotide sequence ID" value="NZ_FXAG01000006.1"/>
</dbReference>
<dbReference type="Gene3D" id="2.60.40.1820">
    <property type="match status" value="1"/>
</dbReference>
<dbReference type="STRING" id="1123014.SAMN02745746_01572"/>
<evidence type="ECO:0000313" key="4">
    <source>
        <dbReference type="Proteomes" id="UP000192920"/>
    </source>
</evidence>
<dbReference type="EMBL" id="FXAG01000006">
    <property type="protein sequence ID" value="SMF14565.1"/>
    <property type="molecule type" value="Genomic_DNA"/>
</dbReference>
<feature type="signal peptide" evidence="1">
    <location>
        <begin position="1"/>
        <end position="22"/>
    </location>
</feature>
<accession>A0A1Y6BKZ9</accession>
<feature type="chain" id="PRO_5013074172" evidence="1">
    <location>
        <begin position="23"/>
        <end position="147"/>
    </location>
</feature>
<keyword evidence="1" id="KW-0732">Signal</keyword>
<dbReference type="AlphaFoldDB" id="A0A1Y6BKZ9"/>
<sequence>MKTLKLLLLSLLLTACSTLSWQKPQVSIADIEPGKSTLFEQTFTLTLRLQNPNNYALSAKGLVFDVAVGGEKLARGVSPQAIQVAALSESLVKVELHTSTRHWLKQVGRLLEHPDSTLDYEINGQLQDINGLGTLPFSSKGEWSRPH</sequence>